<dbReference type="NCBIfam" id="TIGR01245">
    <property type="entry name" value="trpD"/>
    <property type="match status" value="1"/>
</dbReference>
<evidence type="ECO:0000259" key="11">
    <source>
        <dbReference type="Pfam" id="PF00591"/>
    </source>
</evidence>
<feature type="binding site" evidence="9">
    <location>
        <begin position="119"/>
        <end position="127"/>
    </location>
    <ligand>
        <name>5-phospho-alpha-D-ribose 1-diphosphate</name>
        <dbReference type="ChEBI" id="CHEBI:58017"/>
    </ligand>
</feature>
<comment type="pathway">
    <text evidence="1 9">Amino-acid biosynthesis; L-tryptophan biosynthesis; L-tryptophan from chorismate: step 2/5.</text>
</comment>
<dbReference type="RefSeq" id="WP_311676458.1">
    <property type="nucleotide sequence ID" value="NZ_JAVRER010000001.1"/>
</dbReference>
<dbReference type="HAMAP" id="MF_00211">
    <property type="entry name" value="TrpD"/>
    <property type="match status" value="1"/>
</dbReference>
<dbReference type="EC" id="2.4.2.18" evidence="9"/>
<comment type="similarity">
    <text evidence="9">Belongs to the anthranilate phosphoribosyltransferase family.</text>
</comment>
<feature type="binding site" evidence="9">
    <location>
        <position position="236"/>
    </location>
    <ligand>
        <name>Mg(2+)</name>
        <dbReference type="ChEBI" id="CHEBI:18420"/>
        <label>1</label>
    </ligand>
</feature>
<comment type="catalytic activity">
    <reaction evidence="7 9">
        <text>N-(5-phospho-beta-D-ribosyl)anthranilate + diphosphate = 5-phospho-alpha-D-ribose 1-diphosphate + anthranilate</text>
        <dbReference type="Rhea" id="RHEA:11768"/>
        <dbReference type="ChEBI" id="CHEBI:16567"/>
        <dbReference type="ChEBI" id="CHEBI:18277"/>
        <dbReference type="ChEBI" id="CHEBI:33019"/>
        <dbReference type="ChEBI" id="CHEBI:58017"/>
        <dbReference type="EC" id="2.4.2.18"/>
    </reaction>
</comment>
<feature type="binding site" evidence="9">
    <location>
        <begin position="94"/>
        <end position="95"/>
    </location>
    <ligand>
        <name>5-phospho-alpha-D-ribose 1-diphosphate</name>
        <dbReference type="ChEBI" id="CHEBI:58017"/>
    </ligand>
</feature>
<dbReference type="Pfam" id="PF02885">
    <property type="entry name" value="Glycos_trans_3N"/>
    <property type="match status" value="1"/>
</dbReference>
<keyword evidence="4 9" id="KW-0808">Transferase</keyword>
<comment type="similarity">
    <text evidence="8">In the C-terminal section; belongs to the anthranilate phosphoribosyltransferase family.</text>
</comment>
<dbReference type="SUPFAM" id="SSF52418">
    <property type="entry name" value="Nucleoside phosphorylase/phosphoribosyltransferase catalytic domain"/>
    <property type="match status" value="1"/>
</dbReference>
<evidence type="ECO:0000259" key="12">
    <source>
        <dbReference type="Pfam" id="PF02885"/>
    </source>
</evidence>
<evidence type="ECO:0000256" key="9">
    <source>
        <dbReference type="HAMAP-Rule" id="MF_00211"/>
    </source>
</evidence>
<feature type="binding site" evidence="9">
    <location>
        <position position="122"/>
    </location>
    <ligand>
        <name>anthranilate</name>
        <dbReference type="ChEBI" id="CHEBI:16567"/>
        <label>1</label>
    </ligand>
</feature>
<dbReference type="EMBL" id="JAVRER010000001">
    <property type="protein sequence ID" value="MDT0413872.1"/>
    <property type="molecule type" value="Genomic_DNA"/>
</dbReference>
<reference evidence="14" key="1">
    <citation type="submission" date="2023-07" db="EMBL/GenBank/DDBJ databases">
        <title>30 novel species of actinomycetes from the DSMZ collection.</title>
        <authorList>
            <person name="Nouioui I."/>
        </authorList>
    </citation>
    <scope>NUCLEOTIDE SEQUENCE [LARGE SCALE GENOMIC DNA]</scope>
    <source>
        <strain evidence="14">DSM 41982</strain>
    </source>
</reference>
<organism evidence="13 14">
    <name type="scientific">Streptomyces evansiae</name>
    <dbReference type="NCBI Taxonomy" id="3075535"/>
    <lineage>
        <taxon>Bacteria</taxon>
        <taxon>Bacillati</taxon>
        <taxon>Actinomycetota</taxon>
        <taxon>Actinomycetes</taxon>
        <taxon>Kitasatosporales</taxon>
        <taxon>Streptomycetaceae</taxon>
        <taxon>Streptomyces</taxon>
    </lineage>
</organism>
<dbReference type="GO" id="GO:0000162">
    <property type="term" value="P:L-tryptophan biosynthetic process"/>
    <property type="evidence" value="ECO:0007669"/>
    <property type="project" value="UniProtKB-UniRule"/>
</dbReference>
<evidence type="ECO:0000256" key="10">
    <source>
        <dbReference type="SAM" id="MobiDB-lite"/>
    </source>
</evidence>
<dbReference type="PANTHER" id="PTHR43285">
    <property type="entry name" value="ANTHRANILATE PHOSPHORIBOSYLTRANSFERASE"/>
    <property type="match status" value="1"/>
</dbReference>
<evidence type="ECO:0000256" key="6">
    <source>
        <dbReference type="ARBA" id="ARBA00023141"/>
    </source>
</evidence>
<dbReference type="Pfam" id="PF00591">
    <property type="entry name" value="Glycos_transf_3"/>
    <property type="match status" value="1"/>
</dbReference>
<dbReference type="InterPro" id="IPR005940">
    <property type="entry name" value="Anthranilate_Pribosyl_Tfrase"/>
</dbReference>
<feature type="region of interest" description="Disordered" evidence="10">
    <location>
        <begin position="344"/>
        <end position="364"/>
    </location>
</feature>
<evidence type="ECO:0000256" key="4">
    <source>
        <dbReference type="ARBA" id="ARBA00022679"/>
    </source>
</evidence>
<dbReference type="AlphaFoldDB" id="A0ABD5DZB8"/>
<feature type="binding site" evidence="9">
    <location>
        <begin position="101"/>
        <end position="104"/>
    </location>
    <ligand>
        <name>5-phospho-alpha-D-ribose 1-diphosphate</name>
        <dbReference type="ChEBI" id="CHEBI:58017"/>
    </ligand>
</feature>
<sequence>MEQRQEARRPERHWQGLIGAVIEGRNLDGEDTAWVMDRIMRGDVPDALIAGFLVALRAKGETVAELDGLVGGLMDHAVTVDVPGRTVDVVGTGGDGAHTVNISTMAAIVAAGAGARVVKHGNRAASSACGSADVLERLGVGLRLTPEEVARSVDEVGIAFCFAPDFHPAMRHAVGARKALGIPTVFNAIGPLSNPARPSAQAVGVADPRLLPLVAGVLARRGVEALVFRGDDGLDELTVTTSSRVCAVTGGTVREERFDPRALGIPYSPVEALRGGDAGTNAAVALRVLAGERGPVRDAVLLSAAATLAVGEPAGDRTVTERIAAALPAARAAIDSGAARQTLSRWSARSGTPHSPVPPVGVAA</sequence>
<feature type="binding site" evidence="9">
    <location>
        <position position="99"/>
    </location>
    <ligand>
        <name>5-phospho-alpha-D-ribose 1-diphosphate</name>
        <dbReference type="ChEBI" id="CHEBI:58017"/>
    </ligand>
</feature>
<evidence type="ECO:0000313" key="13">
    <source>
        <dbReference type="EMBL" id="MDT0413872.1"/>
    </source>
</evidence>
<dbReference type="GO" id="GO:0000287">
    <property type="term" value="F:magnesium ion binding"/>
    <property type="evidence" value="ECO:0007669"/>
    <property type="project" value="UniProtKB-UniRule"/>
</dbReference>
<evidence type="ECO:0000256" key="5">
    <source>
        <dbReference type="ARBA" id="ARBA00022822"/>
    </source>
</evidence>
<name>A0ABD5DZB8_9ACTN</name>
<dbReference type="InterPro" id="IPR036320">
    <property type="entry name" value="Glycosyl_Trfase_fam3_N_dom_sf"/>
</dbReference>
<comment type="function">
    <text evidence="9">Catalyzes the transfer of the phosphoribosyl group of 5-phosphorylribose-1-pyrophosphate (PRPP) to anthranilate to yield N-(5'-phosphoribosyl)-anthranilate (PRA).</text>
</comment>
<dbReference type="InterPro" id="IPR000312">
    <property type="entry name" value="Glycosyl_Trfase_fam3"/>
</dbReference>
<protein>
    <recommendedName>
        <fullName evidence="9">Anthranilate phosphoribosyltransferase</fullName>
        <ecNumber evidence="9">2.4.2.18</ecNumber>
    </recommendedName>
</protein>
<evidence type="ECO:0000256" key="1">
    <source>
        <dbReference type="ARBA" id="ARBA00004907"/>
    </source>
</evidence>
<dbReference type="InterPro" id="IPR017459">
    <property type="entry name" value="Glycosyl_Trfase_fam3_N_dom"/>
</dbReference>
<feature type="domain" description="Glycosyl transferase family 3 N-terminal" evidence="12">
    <location>
        <begin position="17"/>
        <end position="77"/>
    </location>
</feature>
<comment type="subunit">
    <text evidence="9">Homodimer.</text>
</comment>
<dbReference type="GO" id="GO:0004048">
    <property type="term" value="F:anthranilate phosphoribosyltransferase activity"/>
    <property type="evidence" value="ECO:0007669"/>
    <property type="project" value="UniProtKB-UniRule"/>
</dbReference>
<dbReference type="Gene3D" id="3.40.1030.10">
    <property type="entry name" value="Nucleoside phosphorylase/phosphoribosyltransferase catalytic domain"/>
    <property type="match status" value="1"/>
</dbReference>
<proteinExistence type="inferred from homology"/>
<evidence type="ECO:0000313" key="14">
    <source>
        <dbReference type="Proteomes" id="UP001183607"/>
    </source>
</evidence>
<evidence type="ECO:0000256" key="7">
    <source>
        <dbReference type="ARBA" id="ARBA00052328"/>
    </source>
</evidence>
<dbReference type="FunFam" id="3.40.1030.10:FF:000002">
    <property type="entry name" value="Anthranilate phosphoribosyltransferase"/>
    <property type="match status" value="1"/>
</dbReference>
<feature type="binding site" evidence="9">
    <location>
        <position position="91"/>
    </location>
    <ligand>
        <name>anthranilate</name>
        <dbReference type="ChEBI" id="CHEBI:16567"/>
        <label>1</label>
    </ligand>
</feature>
<feature type="compositionally biased region" description="Polar residues" evidence="10">
    <location>
        <begin position="344"/>
        <end position="353"/>
    </location>
</feature>
<evidence type="ECO:0000256" key="3">
    <source>
        <dbReference type="ARBA" id="ARBA00022676"/>
    </source>
</evidence>
<feature type="domain" description="Glycosyl transferase family 3" evidence="11">
    <location>
        <begin position="85"/>
        <end position="339"/>
    </location>
</feature>
<dbReference type="SUPFAM" id="SSF47648">
    <property type="entry name" value="Nucleoside phosphorylase/phosphoribosyltransferase N-terminal domain"/>
    <property type="match status" value="1"/>
</dbReference>
<dbReference type="Gene3D" id="1.20.970.10">
    <property type="entry name" value="Transferase, Pyrimidine Nucleoside Phosphorylase, Chain C"/>
    <property type="match status" value="1"/>
</dbReference>
<accession>A0ABD5DZB8</accession>
<feature type="compositionally biased region" description="Pro residues" evidence="10">
    <location>
        <begin position="355"/>
        <end position="364"/>
    </location>
</feature>
<feature type="binding site" evidence="9">
    <location>
        <position position="236"/>
    </location>
    <ligand>
        <name>Mg(2+)</name>
        <dbReference type="ChEBI" id="CHEBI:18420"/>
        <label>2</label>
    </ligand>
</feature>
<dbReference type="PANTHER" id="PTHR43285:SF2">
    <property type="entry name" value="ANTHRANILATE PHOSPHORIBOSYLTRANSFERASE"/>
    <property type="match status" value="1"/>
</dbReference>
<comment type="caution">
    <text evidence="9">Lacks conserved residue(s) required for the propagation of feature annotation.</text>
</comment>
<feature type="binding site" evidence="9">
    <location>
        <position position="131"/>
    </location>
    <ligand>
        <name>5-phospho-alpha-D-ribose 1-diphosphate</name>
        <dbReference type="ChEBI" id="CHEBI:58017"/>
    </ligand>
</feature>
<comment type="cofactor">
    <cofactor evidence="9">
        <name>Mg(2+)</name>
        <dbReference type="ChEBI" id="CHEBI:18420"/>
    </cofactor>
    <text evidence="9">Binds 2 magnesium ions per monomer.</text>
</comment>
<feature type="binding site" evidence="9">
    <location>
        <position position="103"/>
    </location>
    <ligand>
        <name>Mg(2+)</name>
        <dbReference type="ChEBI" id="CHEBI:18420"/>
        <label>1</label>
    </ligand>
</feature>
<comment type="caution">
    <text evidence="13">The sequence shown here is derived from an EMBL/GenBank/DDBJ whole genome shotgun (WGS) entry which is preliminary data.</text>
</comment>
<evidence type="ECO:0000256" key="8">
    <source>
        <dbReference type="ARBA" id="ARBA00061188"/>
    </source>
</evidence>
<dbReference type="InterPro" id="IPR035902">
    <property type="entry name" value="Nuc_phospho_transferase"/>
</dbReference>
<evidence type="ECO:0000256" key="2">
    <source>
        <dbReference type="ARBA" id="ARBA00022605"/>
    </source>
</evidence>
<feature type="binding site" evidence="9">
    <location>
        <position position="235"/>
    </location>
    <ligand>
        <name>Mg(2+)</name>
        <dbReference type="ChEBI" id="CHEBI:18420"/>
        <label>2</label>
    </ligand>
</feature>
<keyword evidence="2 9" id="KW-0028">Amino-acid biosynthesis</keyword>
<keyword evidence="9" id="KW-0460">Magnesium</keyword>
<feature type="binding site" evidence="9">
    <location>
        <position position="177"/>
    </location>
    <ligand>
        <name>anthranilate</name>
        <dbReference type="ChEBI" id="CHEBI:16567"/>
        <label>2</label>
    </ligand>
</feature>
<keyword evidence="5 9" id="KW-0822">Tryptophan biosynthesis</keyword>
<dbReference type="Proteomes" id="UP001183607">
    <property type="component" value="Unassembled WGS sequence"/>
</dbReference>
<gene>
    <name evidence="9 13" type="primary">trpD</name>
    <name evidence="13" type="ORF">RM574_00050</name>
</gene>
<feature type="binding site" evidence="9">
    <location>
        <position position="91"/>
    </location>
    <ligand>
        <name>5-phospho-alpha-D-ribose 1-diphosphate</name>
        <dbReference type="ChEBI" id="CHEBI:58017"/>
    </ligand>
</feature>
<keyword evidence="3 9" id="KW-0328">Glycosyltransferase</keyword>
<keyword evidence="9" id="KW-0479">Metal-binding</keyword>
<keyword evidence="6 9" id="KW-0057">Aromatic amino acid biosynthesis</keyword>